<organism evidence="2 3">
    <name type="scientific">Favolaschia claudopus</name>
    <dbReference type="NCBI Taxonomy" id="2862362"/>
    <lineage>
        <taxon>Eukaryota</taxon>
        <taxon>Fungi</taxon>
        <taxon>Dikarya</taxon>
        <taxon>Basidiomycota</taxon>
        <taxon>Agaricomycotina</taxon>
        <taxon>Agaricomycetes</taxon>
        <taxon>Agaricomycetidae</taxon>
        <taxon>Agaricales</taxon>
        <taxon>Marasmiineae</taxon>
        <taxon>Mycenaceae</taxon>
        <taxon>Favolaschia</taxon>
    </lineage>
</organism>
<name>A0AAW0A0G2_9AGAR</name>
<reference evidence="2 3" key="1">
    <citation type="journal article" date="2024" name="J Genomics">
        <title>Draft genome sequencing and assembly of Favolaschia claudopus CIRM-BRFM 2984 isolated from oak limbs.</title>
        <authorList>
            <person name="Navarro D."/>
            <person name="Drula E."/>
            <person name="Chaduli D."/>
            <person name="Cazenave R."/>
            <person name="Ahrendt S."/>
            <person name="Wang J."/>
            <person name="Lipzen A."/>
            <person name="Daum C."/>
            <person name="Barry K."/>
            <person name="Grigoriev I.V."/>
            <person name="Favel A."/>
            <person name="Rosso M.N."/>
            <person name="Martin F."/>
        </authorList>
    </citation>
    <scope>NUCLEOTIDE SEQUENCE [LARGE SCALE GENOMIC DNA]</scope>
    <source>
        <strain evidence="2 3">CIRM-BRFM 2984</strain>
    </source>
</reference>
<gene>
    <name evidence="2" type="ORF">R3P38DRAFT_3221567</name>
</gene>
<evidence type="ECO:0000313" key="2">
    <source>
        <dbReference type="EMBL" id="KAK6997009.1"/>
    </source>
</evidence>
<protein>
    <submittedName>
        <fullName evidence="2">Uncharacterized protein</fullName>
    </submittedName>
</protein>
<accession>A0AAW0A0G2</accession>
<feature type="region of interest" description="Disordered" evidence="1">
    <location>
        <begin position="219"/>
        <end position="292"/>
    </location>
</feature>
<dbReference type="EMBL" id="JAWWNJ010000095">
    <property type="protein sequence ID" value="KAK6997009.1"/>
    <property type="molecule type" value="Genomic_DNA"/>
</dbReference>
<keyword evidence="3" id="KW-1185">Reference proteome</keyword>
<dbReference type="AlphaFoldDB" id="A0AAW0A0G2"/>
<feature type="compositionally biased region" description="Gly residues" evidence="1">
    <location>
        <begin position="219"/>
        <end position="235"/>
    </location>
</feature>
<comment type="caution">
    <text evidence="2">The sequence shown here is derived from an EMBL/GenBank/DDBJ whole genome shotgun (WGS) entry which is preliminary data.</text>
</comment>
<evidence type="ECO:0000313" key="3">
    <source>
        <dbReference type="Proteomes" id="UP001362999"/>
    </source>
</evidence>
<evidence type="ECO:0000256" key="1">
    <source>
        <dbReference type="SAM" id="MobiDB-lite"/>
    </source>
</evidence>
<dbReference type="Proteomes" id="UP001362999">
    <property type="component" value="Unassembled WGS sequence"/>
</dbReference>
<sequence>MRHVKKGTGGTTFAAAPRGFALYFVNSPRRRHTPAVHPALVQDNDSNFVGHTLAACPLLSKQNIHAYTPPLAVTLTHAAYSPLRKAEVPSCAYAACRITLPTFYLDASPHRPSAFAAGLRPTLRLLCITMASAACLLDSMIMKTQQRNRAQTLASGVRRGCVPAYHYRHSSPSSLLYAPVYGGWHDASGSCPWRGLRREGEVAGRTMLAGGEERMVRAGGGYEGCAGGRGRGGGRGGEEKQGTETPLFSTAVTTASSPSPPSSDRTELAQHPRPAFTKPSAYGRRSPKQLPG</sequence>
<proteinExistence type="predicted"/>